<comment type="function">
    <text evidence="1">After binding acetylcholine, the AChR responds by an extensive change in conformation that affects all subunits and leads to opening of an ion-conducting channel across the plasma membrane.</text>
</comment>
<reference evidence="21 22" key="1">
    <citation type="journal article" date="2018" name="Nat. Ecol. Evol.">
        <title>Genomic signatures of mitonuclear coevolution across populations of Tigriopus californicus.</title>
        <authorList>
            <person name="Barreto F.S."/>
            <person name="Watson E.T."/>
            <person name="Lima T.G."/>
            <person name="Willett C.S."/>
            <person name="Edmands S."/>
            <person name="Li W."/>
            <person name="Burton R.S."/>
        </authorList>
    </citation>
    <scope>NUCLEOTIDE SEQUENCE [LARGE SCALE GENOMIC DNA]</scope>
    <source>
        <strain evidence="21 22">San Diego</strain>
    </source>
</reference>
<dbReference type="STRING" id="6832.A0A553NNC8"/>
<proteinExistence type="inferred from homology"/>
<evidence type="ECO:0000256" key="12">
    <source>
        <dbReference type="ARBA" id="ARBA00023180"/>
    </source>
</evidence>
<evidence type="ECO:0000259" key="19">
    <source>
        <dbReference type="Pfam" id="PF02931"/>
    </source>
</evidence>
<accession>A0A553NNC8</accession>
<keyword evidence="7" id="KW-0770">Synapse</keyword>
<dbReference type="PRINTS" id="PR00252">
    <property type="entry name" value="NRIONCHANNEL"/>
</dbReference>
<evidence type="ECO:0000256" key="14">
    <source>
        <dbReference type="ARBA" id="ARBA00023286"/>
    </source>
</evidence>
<evidence type="ECO:0000256" key="13">
    <source>
        <dbReference type="ARBA" id="ARBA00023257"/>
    </source>
</evidence>
<feature type="region of interest" description="Disordered" evidence="18">
    <location>
        <begin position="375"/>
        <end position="418"/>
    </location>
</feature>
<comment type="subcellular location">
    <subcellularLocation>
        <location evidence="16">Postsynaptic cell membrane</location>
        <topology evidence="16">Multi-pass membrane protein</topology>
    </subcellularLocation>
</comment>
<evidence type="ECO:0000313" key="22">
    <source>
        <dbReference type="Proteomes" id="UP000318571"/>
    </source>
</evidence>
<evidence type="ECO:0000256" key="17">
    <source>
        <dbReference type="RuleBase" id="RU000687"/>
    </source>
</evidence>
<dbReference type="PANTHER" id="PTHR18945">
    <property type="entry name" value="NEUROTRANSMITTER GATED ION CHANNEL"/>
    <property type="match status" value="1"/>
</dbReference>
<feature type="transmembrane region" description="Helical" evidence="17">
    <location>
        <begin position="237"/>
        <end position="262"/>
    </location>
</feature>
<dbReference type="NCBIfam" id="TIGR00860">
    <property type="entry name" value="LIC"/>
    <property type="match status" value="1"/>
</dbReference>
<dbReference type="InterPro" id="IPR006202">
    <property type="entry name" value="Neur_chan_lig-bd"/>
</dbReference>
<evidence type="ECO:0000313" key="21">
    <source>
        <dbReference type="EMBL" id="TRY66948.1"/>
    </source>
</evidence>
<dbReference type="InterPro" id="IPR006029">
    <property type="entry name" value="Neurotrans-gated_channel_TM"/>
</dbReference>
<dbReference type="GO" id="GO:0045211">
    <property type="term" value="C:postsynaptic membrane"/>
    <property type="evidence" value="ECO:0007669"/>
    <property type="project" value="UniProtKB-SubCell"/>
</dbReference>
<keyword evidence="14" id="KW-1071">Ligand-gated ion channel</keyword>
<evidence type="ECO:0000256" key="11">
    <source>
        <dbReference type="ARBA" id="ARBA00023170"/>
    </source>
</evidence>
<dbReference type="FunFam" id="2.70.170.10:FF:000013">
    <property type="entry name" value="Acetylcholine receptor subunit alpha"/>
    <property type="match status" value="1"/>
</dbReference>
<keyword evidence="5 17" id="KW-0812">Transmembrane</keyword>
<feature type="domain" description="Neurotransmitter-gated ion-channel transmembrane" evidence="20">
    <location>
        <begin position="243"/>
        <end position="527"/>
    </location>
</feature>
<keyword evidence="10" id="KW-1015">Disulfide bond</keyword>
<dbReference type="GO" id="GO:0004888">
    <property type="term" value="F:transmembrane signaling receptor activity"/>
    <property type="evidence" value="ECO:0007669"/>
    <property type="project" value="InterPro"/>
</dbReference>
<dbReference type="Pfam" id="PF02931">
    <property type="entry name" value="Neur_chan_LBD"/>
    <property type="match status" value="1"/>
</dbReference>
<dbReference type="CDD" id="cd19064">
    <property type="entry name" value="LGIC_TM_nAChR"/>
    <property type="match status" value="1"/>
</dbReference>
<dbReference type="AlphaFoldDB" id="A0A553NNC8"/>
<dbReference type="InterPro" id="IPR036719">
    <property type="entry name" value="Neuro-gated_channel_TM_sf"/>
</dbReference>
<feature type="transmembrane region" description="Helical" evidence="17">
    <location>
        <begin position="511"/>
        <end position="535"/>
    </location>
</feature>
<dbReference type="GO" id="GO:0022848">
    <property type="term" value="F:acetylcholine-gated monoatomic cation-selective channel activity"/>
    <property type="evidence" value="ECO:0007669"/>
    <property type="project" value="InterPro"/>
</dbReference>
<dbReference type="Pfam" id="PF02932">
    <property type="entry name" value="Neur_chan_memb"/>
    <property type="match status" value="1"/>
</dbReference>
<keyword evidence="13" id="KW-0628">Postsynaptic cell membrane</keyword>
<evidence type="ECO:0000256" key="18">
    <source>
        <dbReference type="SAM" id="MobiDB-lite"/>
    </source>
</evidence>
<dbReference type="SUPFAM" id="SSF63712">
    <property type="entry name" value="Nicotinic receptor ligand binding domain-like"/>
    <property type="match status" value="1"/>
</dbReference>
<dbReference type="Proteomes" id="UP000318571">
    <property type="component" value="Chromosome 4"/>
</dbReference>
<keyword evidence="4" id="KW-1003">Cell membrane</keyword>
<gene>
    <name evidence="21" type="ORF">TCAL_04352</name>
</gene>
<keyword evidence="12" id="KW-0325">Glycoprotein</keyword>
<dbReference type="OrthoDB" id="5975154at2759"/>
<organism evidence="21 22">
    <name type="scientific">Tigriopus californicus</name>
    <name type="common">Marine copepod</name>
    <dbReference type="NCBI Taxonomy" id="6832"/>
    <lineage>
        <taxon>Eukaryota</taxon>
        <taxon>Metazoa</taxon>
        <taxon>Ecdysozoa</taxon>
        <taxon>Arthropoda</taxon>
        <taxon>Crustacea</taxon>
        <taxon>Multicrustacea</taxon>
        <taxon>Hexanauplia</taxon>
        <taxon>Copepoda</taxon>
        <taxon>Harpacticoida</taxon>
        <taxon>Harpacticidae</taxon>
        <taxon>Tigriopus</taxon>
    </lineage>
</organism>
<evidence type="ECO:0000256" key="5">
    <source>
        <dbReference type="ARBA" id="ARBA00022692"/>
    </source>
</evidence>
<evidence type="ECO:0000256" key="4">
    <source>
        <dbReference type="ARBA" id="ARBA00022475"/>
    </source>
</evidence>
<evidence type="ECO:0000256" key="2">
    <source>
        <dbReference type="ARBA" id="ARBA00009237"/>
    </source>
</evidence>
<dbReference type="InterPro" id="IPR036734">
    <property type="entry name" value="Neur_chan_lig-bd_sf"/>
</dbReference>
<dbReference type="SUPFAM" id="SSF90112">
    <property type="entry name" value="Neurotransmitter-gated ion-channel transmembrane pore"/>
    <property type="match status" value="1"/>
</dbReference>
<feature type="transmembrane region" description="Helical" evidence="17">
    <location>
        <begin position="302"/>
        <end position="323"/>
    </location>
</feature>
<feature type="compositionally biased region" description="Polar residues" evidence="18">
    <location>
        <begin position="391"/>
        <end position="411"/>
    </location>
</feature>
<evidence type="ECO:0000256" key="8">
    <source>
        <dbReference type="ARBA" id="ARBA00023065"/>
    </source>
</evidence>
<dbReference type="InterPro" id="IPR006201">
    <property type="entry name" value="Neur_channel"/>
</dbReference>
<evidence type="ECO:0000256" key="16">
    <source>
        <dbReference type="ARBA" id="ARBA00034104"/>
    </source>
</evidence>
<evidence type="ECO:0000256" key="3">
    <source>
        <dbReference type="ARBA" id="ARBA00022448"/>
    </source>
</evidence>
<keyword evidence="22" id="KW-1185">Reference proteome</keyword>
<evidence type="ECO:0000256" key="7">
    <source>
        <dbReference type="ARBA" id="ARBA00023018"/>
    </source>
</evidence>
<comment type="similarity">
    <text evidence="2">Belongs to the ligand-gated ion channel (TC 1.A.9) family. Acetylcholine receptor (TC 1.A.9.1) subfamily.</text>
</comment>
<keyword evidence="3 17" id="KW-0813">Transport</keyword>
<sequence length="562" mass="64694">MVFLFWIWAYLIGLTLGNPDAKRLYDDLLSNYNRLIRPVSNHTEKVTVKLGMRLSQLLELNLKDQILSTNVWMEHEWKDYKFKWDPEEYGGVTEIYVPSEHIWLPDIILYNNADGDYIVTTMTKAILHYDGLVVWTPPAIFKSSCEINVEFFPFDEQECFLKFGSWTFDGFQVDLVHINAELDNDTVAYGMDLSEYYPNVEWDILSVPAQRHVKIYPCCPEPYPDIFFSIIIRRKPLFYTVNLIIPCVGIFYLSILVFYLPAQSGEKTALVIAILVSQTLYFNLVIEVIPATSVTLPLLGRYLMFSTILIAIAIALTSVILNLHYRKPSTHKMPSWVRRVFIQKLPALLLMRVPIQVIKDSMRAKKSKFLRNSDPTQQCVYGEEQDEPVTVKSNSDSNLPRGQQGNIGSNLSRRENGMDDQLKGHLNGIYHNFCKIMSKTKKHGPRVNEHEITTPIAPDSPMEGPSLFKSPFVVEKAIHNIMFIKHHMQRQDEFDAEDQDWGIVAMVLDRLFLWVFGAVALIGSGMILTASPFIFEDIKPIDILYSKIAQEESRLFDEKIFV</sequence>
<dbReference type="EMBL" id="VCGU01000011">
    <property type="protein sequence ID" value="TRY66948.1"/>
    <property type="molecule type" value="Genomic_DNA"/>
</dbReference>
<evidence type="ECO:0000256" key="1">
    <source>
        <dbReference type="ARBA" id="ARBA00003328"/>
    </source>
</evidence>
<keyword evidence="9 17" id="KW-0472">Membrane</keyword>
<dbReference type="FunFam" id="1.20.58.390:FF:000043">
    <property type="entry name" value="AcetylCholine Receptor"/>
    <property type="match status" value="1"/>
</dbReference>
<dbReference type="Gene3D" id="2.70.170.10">
    <property type="entry name" value="Neurotransmitter-gated ion-channel ligand-binding domain"/>
    <property type="match status" value="1"/>
</dbReference>
<dbReference type="InterPro" id="IPR038050">
    <property type="entry name" value="Neuro_actylchol_rec"/>
</dbReference>
<dbReference type="Gene3D" id="1.20.58.390">
    <property type="entry name" value="Neurotransmitter-gated ion-channel transmembrane domain"/>
    <property type="match status" value="2"/>
</dbReference>
<dbReference type="InterPro" id="IPR002394">
    <property type="entry name" value="Nicotinic_acetylcholine_rcpt"/>
</dbReference>
<dbReference type="InterPro" id="IPR018000">
    <property type="entry name" value="Neurotransmitter_ion_chnl_CS"/>
</dbReference>
<dbReference type="PROSITE" id="PS00236">
    <property type="entry name" value="NEUROTR_ION_CHANNEL"/>
    <property type="match status" value="1"/>
</dbReference>
<dbReference type="PRINTS" id="PR00254">
    <property type="entry name" value="NICOTINICR"/>
</dbReference>
<dbReference type="CDD" id="cd19031">
    <property type="entry name" value="LGIC_ECD_nAChR_proto_alpha-like"/>
    <property type="match status" value="1"/>
</dbReference>
<keyword evidence="8 17" id="KW-0406">Ion transport</keyword>
<comment type="caution">
    <text evidence="21">The sequence shown here is derived from an EMBL/GenBank/DDBJ whole genome shotgun (WGS) entry which is preliminary data.</text>
</comment>
<evidence type="ECO:0000256" key="6">
    <source>
        <dbReference type="ARBA" id="ARBA00022989"/>
    </source>
</evidence>
<evidence type="ECO:0000259" key="20">
    <source>
        <dbReference type="Pfam" id="PF02932"/>
    </source>
</evidence>
<feature type="transmembrane region" description="Helical" evidence="17">
    <location>
        <begin position="269"/>
        <end position="290"/>
    </location>
</feature>
<keyword evidence="15 17" id="KW-0407">Ion channel</keyword>
<evidence type="ECO:0000256" key="9">
    <source>
        <dbReference type="ARBA" id="ARBA00023136"/>
    </source>
</evidence>
<name>A0A553NNC8_TIGCA</name>
<protein>
    <submittedName>
        <fullName evidence="21">Uncharacterized protein</fullName>
    </submittedName>
</protein>
<keyword evidence="17" id="KW-0732">Signal</keyword>
<evidence type="ECO:0000256" key="10">
    <source>
        <dbReference type="ARBA" id="ARBA00023157"/>
    </source>
</evidence>
<feature type="domain" description="Neurotransmitter-gated ion-channel ligand-binding" evidence="19">
    <location>
        <begin position="22"/>
        <end position="236"/>
    </location>
</feature>
<keyword evidence="11" id="KW-0675">Receptor</keyword>
<dbReference type="OMA" id="DHKFQWD"/>
<feature type="signal peptide" evidence="17">
    <location>
        <begin position="1"/>
        <end position="17"/>
    </location>
</feature>
<feature type="chain" id="PRO_5022249120" evidence="17">
    <location>
        <begin position="18"/>
        <end position="562"/>
    </location>
</feature>
<keyword evidence="6 17" id="KW-1133">Transmembrane helix</keyword>
<evidence type="ECO:0000256" key="15">
    <source>
        <dbReference type="ARBA" id="ARBA00023303"/>
    </source>
</evidence>